<dbReference type="GO" id="GO:0016787">
    <property type="term" value="F:hydrolase activity"/>
    <property type="evidence" value="ECO:0007669"/>
    <property type="project" value="UniProtKB-KW"/>
</dbReference>
<accession>A0A5C6RUN8</accession>
<dbReference type="OrthoDB" id="9777090at2"/>
<evidence type="ECO:0000313" key="3">
    <source>
        <dbReference type="Proteomes" id="UP000321721"/>
    </source>
</evidence>
<dbReference type="PROSITE" id="PS51257">
    <property type="entry name" value="PROKAR_LIPOPROTEIN"/>
    <property type="match status" value="1"/>
</dbReference>
<keyword evidence="2" id="KW-0378">Hydrolase</keyword>
<dbReference type="PANTHER" id="PTHR12277">
    <property type="entry name" value="ALPHA/BETA HYDROLASE DOMAIN-CONTAINING PROTEIN"/>
    <property type="match status" value="1"/>
</dbReference>
<proteinExistence type="predicted"/>
<dbReference type="EMBL" id="VOOS01000002">
    <property type="protein sequence ID" value="TXB65797.1"/>
    <property type="molecule type" value="Genomic_DNA"/>
</dbReference>
<comment type="caution">
    <text evidence="2">The sequence shown here is derived from an EMBL/GenBank/DDBJ whole genome shotgun (WGS) entry which is preliminary data.</text>
</comment>
<dbReference type="PANTHER" id="PTHR12277:SF81">
    <property type="entry name" value="PROTEIN ABHD13"/>
    <property type="match status" value="1"/>
</dbReference>
<dbReference type="Gene3D" id="3.40.50.1820">
    <property type="entry name" value="alpha/beta hydrolase"/>
    <property type="match status" value="1"/>
</dbReference>
<dbReference type="AlphaFoldDB" id="A0A5C6RUN8"/>
<dbReference type="InterPro" id="IPR029058">
    <property type="entry name" value="AB_hydrolase_fold"/>
</dbReference>
<evidence type="ECO:0000259" key="1">
    <source>
        <dbReference type="Pfam" id="PF12146"/>
    </source>
</evidence>
<reference evidence="2 3" key="1">
    <citation type="submission" date="2019-08" db="EMBL/GenBank/DDBJ databases">
        <title>Genome of Vicingus serpentipes NCIMB 15042.</title>
        <authorList>
            <person name="Bowman J.P."/>
        </authorList>
    </citation>
    <scope>NUCLEOTIDE SEQUENCE [LARGE SCALE GENOMIC DNA]</scope>
    <source>
        <strain evidence="2 3">NCIMB 15042</strain>
    </source>
</reference>
<name>A0A5C6RUN8_9FLAO</name>
<protein>
    <submittedName>
        <fullName evidence="2">Alpha/beta hydrolase</fullName>
    </submittedName>
</protein>
<evidence type="ECO:0000313" key="2">
    <source>
        <dbReference type="EMBL" id="TXB65797.1"/>
    </source>
</evidence>
<dbReference type="Pfam" id="PF12146">
    <property type="entry name" value="Hydrolase_4"/>
    <property type="match status" value="1"/>
</dbReference>
<dbReference type="InterPro" id="IPR022742">
    <property type="entry name" value="Hydrolase_4"/>
</dbReference>
<gene>
    <name evidence="2" type="ORF">FRY74_04320</name>
</gene>
<organism evidence="2 3">
    <name type="scientific">Vicingus serpentipes</name>
    <dbReference type="NCBI Taxonomy" id="1926625"/>
    <lineage>
        <taxon>Bacteria</taxon>
        <taxon>Pseudomonadati</taxon>
        <taxon>Bacteroidota</taxon>
        <taxon>Flavobacteriia</taxon>
        <taxon>Flavobacteriales</taxon>
        <taxon>Vicingaceae</taxon>
        <taxon>Vicingus</taxon>
    </lineage>
</organism>
<dbReference type="SUPFAM" id="SSF53474">
    <property type="entry name" value="alpha/beta-Hydrolases"/>
    <property type="match status" value="1"/>
</dbReference>
<keyword evidence="3" id="KW-1185">Reference proteome</keyword>
<dbReference type="Proteomes" id="UP000321721">
    <property type="component" value="Unassembled WGS sequence"/>
</dbReference>
<dbReference type="RefSeq" id="WP_147098989.1">
    <property type="nucleotide sequence ID" value="NZ_VOOS01000002.1"/>
</dbReference>
<feature type="domain" description="Serine aminopeptidase S33" evidence="1">
    <location>
        <begin position="89"/>
        <end position="229"/>
    </location>
</feature>
<sequence length="297" mass="33491">MKYRLLLIIIGFTFSSCFKLDDNFFNSDNSIDEYKLDAYNGEQDFVLDNSFNISNNYINIFTLNSLAPSETSPTNIYALYIGDLNTINTDTVIMYCHGNKWHMDFYWQRAKLLAHTGGKNNYGVLMIDYRGYGLSDGKSSEASLYADIDAGLQWLKGKGLTNDRLIMYGFSMGTGPATQLTANPRSLTPSKLILEAPYASIEVMVQDASVLNLPGSFVTSLEIENAEEIKKVNQPLMWVHGTNDLFLNIETHGQVVYNNYNGIYKEAHKIQGADHGEIQIYMGYSNYLSKLNSFIKL</sequence>